<dbReference type="Proteomes" id="UP000434639">
    <property type="component" value="Unassembled WGS sequence"/>
</dbReference>
<dbReference type="SMART" id="SM01317">
    <property type="entry name" value="SPOB_ab"/>
    <property type="match status" value="1"/>
</dbReference>
<dbReference type="OrthoDB" id="2375606at2"/>
<dbReference type="RefSeq" id="WP_155111522.1">
    <property type="nucleotide sequence ID" value="NZ_WMIB01000003.1"/>
</dbReference>
<keyword evidence="2" id="KW-0808">Transferase</keyword>
<gene>
    <name evidence="5" type="ORF">GKZ89_06180</name>
</gene>
<organism evidence="5 6">
    <name type="scientific">Metabacillus mangrovi</name>
    <dbReference type="NCBI Taxonomy" id="1491830"/>
    <lineage>
        <taxon>Bacteria</taxon>
        <taxon>Bacillati</taxon>
        <taxon>Bacillota</taxon>
        <taxon>Bacilli</taxon>
        <taxon>Bacillales</taxon>
        <taxon>Bacillaceae</taxon>
        <taxon>Metabacillus</taxon>
    </lineage>
</organism>
<dbReference type="InterPro" id="IPR039506">
    <property type="entry name" value="SPOB_a"/>
</dbReference>
<dbReference type="GO" id="GO:0000155">
    <property type="term" value="F:phosphorelay sensor kinase activity"/>
    <property type="evidence" value="ECO:0007669"/>
    <property type="project" value="InterPro"/>
</dbReference>
<keyword evidence="1" id="KW-0597">Phosphoprotein</keyword>
<feature type="domain" description="Sporulation initiation phosphotransferase B C-terminal" evidence="4">
    <location>
        <begin position="62"/>
        <end position="175"/>
    </location>
</feature>
<protein>
    <submittedName>
        <fullName evidence="5">Sporulation protein</fullName>
    </submittedName>
</protein>
<evidence type="ECO:0000313" key="5">
    <source>
        <dbReference type="EMBL" id="MTH52993.1"/>
    </source>
</evidence>
<proteinExistence type="predicted"/>
<evidence type="ECO:0000256" key="1">
    <source>
        <dbReference type="ARBA" id="ARBA00022553"/>
    </source>
</evidence>
<evidence type="ECO:0000259" key="4">
    <source>
        <dbReference type="SMART" id="SM01317"/>
    </source>
</evidence>
<evidence type="ECO:0000256" key="2">
    <source>
        <dbReference type="ARBA" id="ARBA00022679"/>
    </source>
</evidence>
<dbReference type="AlphaFoldDB" id="A0A7X2V4G2"/>
<dbReference type="EMBL" id="WMIB01000003">
    <property type="protein sequence ID" value="MTH52993.1"/>
    <property type="molecule type" value="Genomic_DNA"/>
</dbReference>
<evidence type="ECO:0000313" key="6">
    <source>
        <dbReference type="Proteomes" id="UP000434639"/>
    </source>
</evidence>
<dbReference type="InterPro" id="IPR016122">
    <property type="entry name" value="SpoOB_C"/>
</dbReference>
<accession>A0A7X2V4G2</accession>
<dbReference type="SUPFAM" id="SSF55890">
    <property type="entry name" value="Sporulation response regulatory protein Spo0B"/>
    <property type="match status" value="1"/>
</dbReference>
<keyword evidence="6" id="KW-1185">Reference proteome</keyword>
<dbReference type="Gene3D" id="1.10.287.130">
    <property type="match status" value="1"/>
</dbReference>
<dbReference type="InterPro" id="IPR037100">
    <property type="entry name" value="Spo0B_C_sf"/>
</dbReference>
<name>A0A7X2V4G2_9BACI</name>
<reference evidence="5 6" key="1">
    <citation type="journal article" date="2017" name="Int. J. Syst. Evol. Microbiol.">
        <title>Bacillus mangrovi sp. nov., isolated from a sediment sample from a mangrove forest.</title>
        <authorList>
            <person name="Gupta V."/>
            <person name="Singh P.K."/>
            <person name="Korpole S."/>
            <person name="Tanuku N.R.S."/>
            <person name="Pinnaka A.K."/>
        </authorList>
    </citation>
    <scope>NUCLEOTIDE SEQUENCE [LARGE SCALE GENOMIC DNA]</scope>
    <source>
        <strain evidence="5 6">KCTC 33872</strain>
    </source>
</reference>
<comment type="caution">
    <text evidence="5">The sequence shown here is derived from an EMBL/GenBank/DDBJ whole genome shotgun (WGS) entry which is preliminary data.</text>
</comment>
<dbReference type="Pfam" id="PF14682">
    <property type="entry name" value="SPOB_ab"/>
    <property type="match status" value="1"/>
</dbReference>
<dbReference type="InterPro" id="IPR016120">
    <property type="entry name" value="Sig_transdc_His_kin_SpoOB"/>
</dbReference>
<dbReference type="Pfam" id="PF14689">
    <property type="entry name" value="SPOB_a"/>
    <property type="match status" value="1"/>
</dbReference>
<keyword evidence="3" id="KW-0418">Kinase</keyword>
<evidence type="ECO:0000256" key="3">
    <source>
        <dbReference type="ARBA" id="ARBA00022777"/>
    </source>
</evidence>
<dbReference type="Gene3D" id="3.30.565.30">
    <property type="entry name" value="Sporulation initiation phosphotransferase B (SpoOB), C-terminal domain"/>
    <property type="match status" value="1"/>
</dbReference>
<sequence length="182" mass="21466">MTNESKNWNMVDAISHYRHDWMNRLQLLKGNLSLGKYERVNEIMEEIIIEAQQESRLCNLKAPELAEQLISFAWVRHSFSLEYEIIGDMFSLDRHDHELSHWFREFFLLLDQCAGERSENQLILTIEMLENTGQVRFFFDFHGILTETESLLAYFQKLPEKKVTELSATAEELTAAVLYDTK</sequence>